<dbReference type="InterPro" id="IPR037923">
    <property type="entry name" value="HTH-like"/>
</dbReference>
<dbReference type="Gene3D" id="1.10.10.60">
    <property type="entry name" value="Homeodomain-like"/>
    <property type="match status" value="2"/>
</dbReference>
<dbReference type="PROSITE" id="PS00041">
    <property type="entry name" value="HTH_ARAC_FAMILY_1"/>
    <property type="match status" value="1"/>
</dbReference>
<dbReference type="InterPro" id="IPR014710">
    <property type="entry name" value="RmlC-like_jellyroll"/>
</dbReference>
<dbReference type="SUPFAM" id="SSF46689">
    <property type="entry name" value="Homeodomain-like"/>
    <property type="match status" value="2"/>
</dbReference>
<dbReference type="GO" id="GO:0043565">
    <property type="term" value="F:sequence-specific DNA binding"/>
    <property type="evidence" value="ECO:0007669"/>
    <property type="project" value="InterPro"/>
</dbReference>
<sequence>MAIHWLSPDIDECTRRGIAYFTSELEMANGLPCKMYRITEKFGSLSDHMHDYLQIWYVSKGEFTHTFHGQKYRMVQGNIFVLPPYSIHRVEMTPGKELEVLGCEFMPAFINEQLDGRPAEPHTFDLSFIKTFVTTEDSVPLKITLTGKSDLAVKELLTEMLSEYEGRGPYFDMLLKANLLKLLAILTREHADQSKHSTTRGDSNQYREPILESVQYIHDHYDQPLWLEDLCARTMMSRTNFCRRFKEVTGRTFSHYLANYRIRMAMRLLTEPELSVTDVCFKVGFNELPYFCRCFKKYTGTTPAYYKKNAFKTID</sequence>
<evidence type="ECO:0000256" key="3">
    <source>
        <dbReference type="ARBA" id="ARBA00023163"/>
    </source>
</evidence>
<dbReference type="InterPro" id="IPR003313">
    <property type="entry name" value="AraC-bd"/>
</dbReference>
<dbReference type="EMBL" id="LIUT01000006">
    <property type="protein sequence ID" value="KOR76822.1"/>
    <property type="molecule type" value="Genomic_DNA"/>
</dbReference>
<organism evidence="5 6">
    <name type="scientific">Paenibacillus solani</name>
    <dbReference type="NCBI Taxonomy" id="1705565"/>
    <lineage>
        <taxon>Bacteria</taxon>
        <taxon>Bacillati</taxon>
        <taxon>Bacillota</taxon>
        <taxon>Bacilli</taxon>
        <taxon>Bacillales</taxon>
        <taxon>Paenibacillaceae</taxon>
        <taxon>Paenibacillus</taxon>
    </lineage>
</organism>
<evidence type="ECO:0000313" key="5">
    <source>
        <dbReference type="EMBL" id="KOR76822.1"/>
    </source>
</evidence>
<dbReference type="SMART" id="SM00342">
    <property type="entry name" value="HTH_ARAC"/>
    <property type="match status" value="1"/>
</dbReference>
<accession>A0A0M1N3S0</accession>
<comment type="caution">
    <text evidence="5">The sequence shown here is derived from an EMBL/GenBank/DDBJ whole genome shotgun (WGS) entry which is preliminary data.</text>
</comment>
<dbReference type="InterPro" id="IPR018062">
    <property type="entry name" value="HTH_AraC-typ_CS"/>
</dbReference>
<dbReference type="Proteomes" id="UP000036932">
    <property type="component" value="Unassembled WGS sequence"/>
</dbReference>
<dbReference type="InterPro" id="IPR020449">
    <property type="entry name" value="Tscrpt_reg_AraC-type_HTH"/>
</dbReference>
<evidence type="ECO:0000256" key="2">
    <source>
        <dbReference type="ARBA" id="ARBA00023125"/>
    </source>
</evidence>
<dbReference type="PROSITE" id="PS01124">
    <property type="entry name" value="HTH_ARAC_FAMILY_2"/>
    <property type="match status" value="1"/>
</dbReference>
<dbReference type="InterPro" id="IPR009057">
    <property type="entry name" value="Homeodomain-like_sf"/>
</dbReference>
<keyword evidence="6" id="KW-1185">Reference proteome</keyword>
<keyword evidence="3" id="KW-0804">Transcription</keyword>
<dbReference type="PANTHER" id="PTHR43280:SF2">
    <property type="entry name" value="HTH-TYPE TRANSCRIPTIONAL REGULATOR EXSA"/>
    <property type="match status" value="1"/>
</dbReference>
<dbReference type="SUPFAM" id="SSF51215">
    <property type="entry name" value="Regulatory protein AraC"/>
    <property type="match status" value="1"/>
</dbReference>
<name>A0A0M1N3S0_9BACL</name>
<proteinExistence type="predicted"/>
<evidence type="ECO:0000259" key="4">
    <source>
        <dbReference type="PROSITE" id="PS01124"/>
    </source>
</evidence>
<feature type="domain" description="HTH araC/xylS-type" evidence="4">
    <location>
        <begin position="211"/>
        <end position="309"/>
    </location>
</feature>
<reference evidence="6" key="1">
    <citation type="submission" date="2015-08" db="EMBL/GenBank/DDBJ databases">
        <title>Genome sequencing project for genomic taxonomy and phylogenomics of Bacillus-like bacteria.</title>
        <authorList>
            <person name="Liu B."/>
            <person name="Wang J."/>
            <person name="Zhu Y."/>
            <person name="Liu G."/>
            <person name="Chen Q."/>
            <person name="Chen Z."/>
            <person name="Lan J."/>
            <person name="Che J."/>
            <person name="Ge C."/>
            <person name="Shi H."/>
            <person name="Pan Z."/>
            <person name="Liu X."/>
        </authorList>
    </citation>
    <scope>NUCLEOTIDE SEQUENCE [LARGE SCALE GENOMIC DNA]</scope>
    <source>
        <strain evidence="6">FJAT-22460</strain>
    </source>
</reference>
<dbReference type="OrthoDB" id="9799319at2"/>
<dbReference type="PANTHER" id="PTHR43280">
    <property type="entry name" value="ARAC-FAMILY TRANSCRIPTIONAL REGULATOR"/>
    <property type="match status" value="1"/>
</dbReference>
<dbReference type="Pfam" id="PF12833">
    <property type="entry name" value="HTH_18"/>
    <property type="match status" value="1"/>
</dbReference>
<evidence type="ECO:0000256" key="1">
    <source>
        <dbReference type="ARBA" id="ARBA00023015"/>
    </source>
</evidence>
<keyword evidence="2" id="KW-0238">DNA-binding</keyword>
<dbReference type="InterPro" id="IPR018060">
    <property type="entry name" value="HTH_AraC"/>
</dbReference>
<keyword evidence="1" id="KW-0805">Transcription regulation</keyword>
<dbReference type="AlphaFoldDB" id="A0A0M1N3S0"/>
<protein>
    <submittedName>
        <fullName evidence="5">AraC family transcriptional regulator</fullName>
    </submittedName>
</protein>
<dbReference type="Pfam" id="PF02311">
    <property type="entry name" value="AraC_binding"/>
    <property type="match status" value="1"/>
</dbReference>
<dbReference type="PATRIC" id="fig|1705565.3.peg.758"/>
<evidence type="ECO:0000313" key="6">
    <source>
        <dbReference type="Proteomes" id="UP000036932"/>
    </source>
</evidence>
<dbReference type="PRINTS" id="PR00032">
    <property type="entry name" value="HTHARAC"/>
</dbReference>
<gene>
    <name evidence="5" type="ORF">AM231_23090</name>
</gene>
<dbReference type="GO" id="GO:0003700">
    <property type="term" value="F:DNA-binding transcription factor activity"/>
    <property type="evidence" value="ECO:0007669"/>
    <property type="project" value="InterPro"/>
</dbReference>
<dbReference type="CDD" id="cd02208">
    <property type="entry name" value="cupin_RmlC-like"/>
    <property type="match status" value="1"/>
</dbReference>
<dbReference type="Gene3D" id="2.60.120.10">
    <property type="entry name" value="Jelly Rolls"/>
    <property type="match status" value="1"/>
</dbReference>